<gene>
    <name evidence="4" type="ORF">I8J34_22995</name>
</gene>
<evidence type="ECO:0000259" key="3">
    <source>
        <dbReference type="PROSITE" id="PS50943"/>
    </source>
</evidence>
<dbReference type="InterPro" id="IPR014710">
    <property type="entry name" value="RmlC-like_jellyroll"/>
</dbReference>
<evidence type="ECO:0000313" key="4">
    <source>
        <dbReference type="EMBL" id="MBT0964055.1"/>
    </source>
</evidence>
<dbReference type="AlphaFoldDB" id="A0A944DD67"/>
<accession>A0A944DD67</accession>
<evidence type="ECO:0000256" key="2">
    <source>
        <dbReference type="SAM" id="MobiDB-lite"/>
    </source>
</evidence>
<feature type="domain" description="HTH cro/C1-type" evidence="3">
    <location>
        <begin position="97"/>
        <end position="151"/>
    </location>
</feature>
<dbReference type="InterPro" id="IPR010982">
    <property type="entry name" value="Lambda_DNA-bd_dom_sf"/>
</dbReference>
<dbReference type="SUPFAM" id="SSF47413">
    <property type="entry name" value="lambda repressor-like DNA-binding domains"/>
    <property type="match status" value="1"/>
</dbReference>
<dbReference type="SUPFAM" id="SSF51182">
    <property type="entry name" value="RmlC-like cupins"/>
    <property type="match status" value="1"/>
</dbReference>
<keyword evidence="5" id="KW-1185">Reference proteome</keyword>
<dbReference type="GO" id="GO:0003677">
    <property type="term" value="F:DNA binding"/>
    <property type="evidence" value="ECO:0007669"/>
    <property type="project" value="UniProtKB-KW"/>
</dbReference>
<dbReference type="Proteomes" id="UP000694660">
    <property type="component" value="Unassembled WGS sequence"/>
</dbReference>
<dbReference type="GO" id="GO:0003700">
    <property type="term" value="F:DNA-binding transcription factor activity"/>
    <property type="evidence" value="ECO:0007669"/>
    <property type="project" value="TreeGrafter"/>
</dbReference>
<dbReference type="SMART" id="SM00530">
    <property type="entry name" value="HTH_XRE"/>
    <property type="match status" value="1"/>
</dbReference>
<dbReference type="CDD" id="cd00093">
    <property type="entry name" value="HTH_XRE"/>
    <property type="match status" value="1"/>
</dbReference>
<feature type="compositionally biased region" description="Polar residues" evidence="2">
    <location>
        <begin position="76"/>
        <end position="90"/>
    </location>
</feature>
<keyword evidence="1" id="KW-0238">DNA-binding</keyword>
<dbReference type="GO" id="GO:0005829">
    <property type="term" value="C:cytosol"/>
    <property type="evidence" value="ECO:0007669"/>
    <property type="project" value="TreeGrafter"/>
</dbReference>
<dbReference type="InterPro" id="IPR013096">
    <property type="entry name" value="Cupin_2"/>
</dbReference>
<dbReference type="Pfam" id="PF07883">
    <property type="entry name" value="Cupin_2"/>
    <property type="match status" value="1"/>
</dbReference>
<dbReference type="PANTHER" id="PTHR46797">
    <property type="entry name" value="HTH-TYPE TRANSCRIPTIONAL REGULATOR"/>
    <property type="match status" value="1"/>
</dbReference>
<dbReference type="Pfam" id="PF01381">
    <property type="entry name" value="HTH_3"/>
    <property type="match status" value="1"/>
</dbReference>
<comment type="caution">
    <text evidence="4">The sequence shown here is derived from an EMBL/GenBank/DDBJ whole genome shotgun (WGS) entry which is preliminary data.</text>
</comment>
<dbReference type="Gene3D" id="2.60.120.10">
    <property type="entry name" value="Jelly Rolls"/>
    <property type="match status" value="1"/>
</dbReference>
<reference evidence="5" key="1">
    <citation type="journal article" date="2022" name="ISME J.">
        <title>Genetic and phylogenetic analysis of dissimilatory iodate-reducing bacteria identifies potential niches across the world's oceans.</title>
        <authorList>
            <person name="Reyes-Umana V."/>
            <person name="Henning Z."/>
            <person name="Lee K."/>
            <person name="Barnum T.P."/>
            <person name="Coates J.D."/>
        </authorList>
    </citation>
    <scope>NUCLEOTIDE SEQUENCE [LARGE SCALE GENOMIC DNA]</scope>
    <source>
        <strain evidence="5">IR12</strain>
    </source>
</reference>
<feature type="region of interest" description="Disordered" evidence="2">
    <location>
        <begin position="58"/>
        <end position="93"/>
    </location>
</feature>
<organism evidence="4 5">
    <name type="scientific">Denitromonas iodatirespirans</name>
    <dbReference type="NCBI Taxonomy" id="2795389"/>
    <lineage>
        <taxon>Bacteria</taxon>
        <taxon>Pseudomonadati</taxon>
        <taxon>Pseudomonadota</taxon>
        <taxon>Betaproteobacteria</taxon>
        <taxon>Rhodocyclales</taxon>
        <taxon>Zoogloeaceae</taxon>
        <taxon>Denitromonas</taxon>
    </lineage>
</organism>
<dbReference type="Gene3D" id="1.10.260.40">
    <property type="entry name" value="lambda repressor-like DNA-binding domains"/>
    <property type="match status" value="1"/>
</dbReference>
<dbReference type="InterPro" id="IPR011051">
    <property type="entry name" value="RmlC_Cupin_sf"/>
</dbReference>
<dbReference type="CDD" id="cd02209">
    <property type="entry name" value="cupin_XRE_C"/>
    <property type="match status" value="1"/>
</dbReference>
<protein>
    <submittedName>
        <fullName evidence="4">Cupin domain-containing protein</fullName>
    </submittedName>
</protein>
<evidence type="ECO:0000313" key="5">
    <source>
        <dbReference type="Proteomes" id="UP000694660"/>
    </source>
</evidence>
<name>A0A944DD67_DENI1</name>
<dbReference type="InterPro" id="IPR001387">
    <property type="entry name" value="Cro/C1-type_HTH"/>
</dbReference>
<dbReference type="RefSeq" id="WP_214363979.1">
    <property type="nucleotide sequence ID" value="NZ_JAEKFT010000050.1"/>
</dbReference>
<sequence length="271" mass="29652">MCPGSLVLAFYGAIVLSIFNTCEFSHRARGRFRDLPEKIAQCVMMAANGQIKAEREMGRMDNRSSAGDEAPAEPLNISSDSATASGTSETPFVGERIRELRHRQGLSQRELGRRCGVTNGMISLIEQNKTSPSVALLKKVLSGFPMSLADFFAGVDEGESPPVFFAAHQLKVMDNGTIRFRQLGDHLKGRAMQIMNETYPPGSDTGETMLTHEAEEGGFVIRGRIEITVGHQCTVLGPGDGYYFDSRLPHRFRNIGDETCELVSACSPPSF</sequence>
<dbReference type="InterPro" id="IPR050807">
    <property type="entry name" value="TransReg_Diox_bact_type"/>
</dbReference>
<evidence type="ECO:0000256" key="1">
    <source>
        <dbReference type="ARBA" id="ARBA00023125"/>
    </source>
</evidence>
<dbReference type="PANTHER" id="PTHR46797:SF11">
    <property type="entry name" value="HTH-TYPE TRANSCRIPTIONAL REGULATOR PUUR"/>
    <property type="match status" value="1"/>
</dbReference>
<dbReference type="PROSITE" id="PS50943">
    <property type="entry name" value="HTH_CROC1"/>
    <property type="match status" value="1"/>
</dbReference>
<dbReference type="EMBL" id="JAEKFT010000050">
    <property type="protein sequence ID" value="MBT0964055.1"/>
    <property type="molecule type" value="Genomic_DNA"/>
</dbReference>
<proteinExistence type="predicted"/>